<dbReference type="SUPFAM" id="SSF52166">
    <property type="entry name" value="Ribosomal protein L4"/>
    <property type="match status" value="1"/>
</dbReference>
<dbReference type="NCBIfam" id="TIGR03672">
    <property type="entry name" value="rpl4p_arch"/>
    <property type="match status" value="1"/>
</dbReference>
<comment type="subunit">
    <text evidence="6">Part of the 50S ribosomal subunit.</text>
</comment>
<comment type="function">
    <text evidence="6">Forms part of the polypeptide exit tunnel.</text>
</comment>
<gene>
    <name evidence="6" type="primary">rpl4</name>
    <name evidence="7" type="ORF">AOG55_06480</name>
</gene>
<dbReference type="GO" id="GO:1990904">
    <property type="term" value="C:ribonucleoprotein complex"/>
    <property type="evidence" value="ECO:0007669"/>
    <property type="project" value="UniProtKB-KW"/>
</dbReference>
<dbReference type="InParanoid" id="A0A0Q0VPF0"/>
<evidence type="ECO:0000256" key="1">
    <source>
        <dbReference type="ARBA" id="ARBA00010528"/>
    </source>
</evidence>
<reference evidence="7 8" key="1">
    <citation type="submission" date="2015-09" db="EMBL/GenBank/DDBJ databases">
        <title>Heavy metals and arsenic resistance mechanisms in polyextremophilic archaea of the family Ferroplasmaceae.</title>
        <authorList>
            <person name="Bulaev A.G."/>
            <person name="Kanygina A.V."/>
        </authorList>
    </citation>
    <scope>NUCLEOTIDE SEQUENCE [LARGE SCALE GENOMIC DNA]</scope>
    <source>
        <strain evidence="7 8">BH2</strain>
    </source>
</reference>
<dbReference type="RefSeq" id="WP_055040912.1">
    <property type="nucleotide sequence ID" value="NZ_LKBH01000125.1"/>
</dbReference>
<comment type="function">
    <text evidence="6">One of the primary rRNA binding proteins, this protein initially binds near the 5'-end of the 23S rRNA. It is important during the early stages of 50S assembly. It makes multiple contacts with different domains of the 23S rRNA in the assembled 50S subunit and ribosome.</text>
</comment>
<protein>
    <recommendedName>
        <fullName evidence="6">Large ribosomal subunit protein uL4</fullName>
    </recommendedName>
</protein>
<dbReference type="GO" id="GO:0005840">
    <property type="term" value="C:ribosome"/>
    <property type="evidence" value="ECO:0007669"/>
    <property type="project" value="UniProtKB-KW"/>
</dbReference>
<dbReference type="AlphaFoldDB" id="A0A0Q0VPF0"/>
<dbReference type="GO" id="GO:0006412">
    <property type="term" value="P:translation"/>
    <property type="evidence" value="ECO:0007669"/>
    <property type="project" value="UniProtKB-UniRule"/>
</dbReference>
<dbReference type="InterPro" id="IPR023574">
    <property type="entry name" value="Ribosomal_uL4_dom_sf"/>
</dbReference>
<dbReference type="Gene3D" id="3.40.1370.10">
    <property type="match status" value="1"/>
</dbReference>
<dbReference type="InterPro" id="IPR002136">
    <property type="entry name" value="Ribosomal_uL4"/>
</dbReference>
<dbReference type="FunCoup" id="A0A0Q0VPF0">
    <property type="interactions" value="178"/>
</dbReference>
<keyword evidence="3 6" id="KW-0694">RNA-binding</keyword>
<evidence type="ECO:0000256" key="2">
    <source>
        <dbReference type="ARBA" id="ARBA00022730"/>
    </source>
</evidence>
<dbReference type="PANTHER" id="PTHR19431">
    <property type="entry name" value="60S RIBOSOMAL PROTEIN L4"/>
    <property type="match status" value="1"/>
</dbReference>
<keyword evidence="5 6" id="KW-0687">Ribonucleoprotein</keyword>
<evidence type="ECO:0000256" key="4">
    <source>
        <dbReference type="ARBA" id="ARBA00022980"/>
    </source>
</evidence>
<organism evidence="7 8">
    <name type="scientific">Acidiplasma cupricumulans</name>
    <dbReference type="NCBI Taxonomy" id="312540"/>
    <lineage>
        <taxon>Archaea</taxon>
        <taxon>Methanobacteriati</taxon>
        <taxon>Thermoplasmatota</taxon>
        <taxon>Thermoplasmata</taxon>
        <taxon>Thermoplasmatales</taxon>
        <taxon>Ferroplasmaceae</taxon>
        <taxon>Acidiplasma</taxon>
    </lineage>
</organism>
<dbReference type="InterPro" id="IPR019970">
    <property type="entry name" value="Ribosomall_uL4-arc"/>
</dbReference>
<accession>A0A0Q0VPF0</accession>
<sequence length="256" mass="28102">MKVNVYNIDGEVEKQIDLPTVFEIMPREDLIHKAFKAITLSLRQPYGSSPAAGTRRVGHNLGPNHGISRIPRIAGGSRGVLLASMVGGRSAHSPRSDKVLYKKINSKELKYARLSAIALTASKEHIIKRGHRLDEDTTSNLTFPIVVDNDIESINKAKDAMKFLQNLGLLDDVIRAKNGVKIRPGRGKMRNRPYKHPKSVLVVGSSQEKLRAFAGLPGVDVATINSLSIRKLAPGGNPGRLTVYTENVIEQLRGVY</sequence>
<keyword evidence="4 6" id="KW-0689">Ribosomal protein</keyword>
<evidence type="ECO:0000256" key="3">
    <source>
        <dbReference type="ARBA" id="ARBA00022884"/>
    </source>
</evidence>
<dbReference type="GO" id="GO:0003735">
    <property type="term" value="F:structural constituent of ribosome"/>
    <property type="evidence" value="ECO:0007669"/>
    <property type="project" value="InterPro"/>
</dbReference>
<dbReference type="InterPro" id="IPR045240">
    <property type="entry name" value="Ribosomal_uL4_euk/arch"/>
</dbReference>
<name>A0A0Q0VPF0_9ARCH</name>
<keyword evidence="2 6" id="KW-0699">rRNA-binding</keyword>
<dbReference type="EMBL" id="LKBH01000125">
    <property type="protein sequence ID" value="KQB35534.1"/>
    <property type="molecule type" value="Genomic_DNA"/>
</dbReference>
<evidence type="ECO:0000256" key="6">
    <source>
        <dbReference type="HAMAP-Rule" id="MF_01328"/>
    </source>
</evidence>
<keyword evidence="8" id="KW-1185">Reference proteome</keyword>
<dbReference type="GO" id="GO:0019843">
    <property type="term" value="F:rRNA binding"/>
    <property type="evidence" value="ECO:0007669"/>
    <property type="project" value="UniProtKB-UniRule"/>
</dbReference>
<dbReference type="Pfam" id="PF00573">
    <property type="entry name" value="Ribosomal_L4"/>
    <property type="match status" value="1"/>
</dbReference>
<evidence type="ECO:0000256" key="5">
    <source>
        <dbReference type="ARBA" id="ARBA00023274"/>
    </source>
</evidence>
<proteinExistence type="inferred from homology"/>
<comment type="caution">
    <text evidence="7">The sequence shown here is derived from an EMBL/GenBank/DDBJ whole genome shotgun (WGS) entry which is preliminary data.</text>
</comment>
<comment type="similarity">
    <text evidence="1 6">Belongs to the universal ribosomal protein uL4 family.</text>
</comment>
<evidence type="ECO:0000313" key="8">
    <source>
        <dbReference type="Proteomes" id="UP000050301"/>
    </source>
</evidence>
<dbReference type="Proteomes" id="UP000050301">
    <property type="component" value="Unassembled WGS sequence"/>
</dbReference>
<dbReference type="HAMAP" id="MF_01328_A">
    <property type="entry name" value="Ribosomal_uL4_A"/>
    <property type="match status" value="1"/>
</dbReference>
<evidence type="ECO:0000313" key="7">
    <source>
        <dbReference type="EMBL" id="KQB35534.1"/>
    </source>
</evidence>